<feature type="region of interest" description="Disordered" evidence="1">
    <location>
        <begin position="20"/>
        <end position="55"/>
    </location>
</feature>
<feature type="compositionally biased region" description="Basic residues" evidence="1">
    <location>
        <begin position="32"/>
        <end position="42"/>
    </location>
</feature>
<proteinExistence type="predicted"/>
<dbReference type="KEGG" id="ccos:Pan44_19910"/>
<dbReference type="AlphaFoldDB" id="A0A517SCW0"/>
<feature type="compositionally biased region" description="Polar residues" evidence="1">
    <location>
        <begin position="20"/>
        <end position="30"/>
    </location>
</feature>
<dbReference type="RefSeq" id="WP_145029606.1">
    <property type="nucleotide sequence ID" value="NZ_CP036271.1"/>
</dbReference>
<dbReference type="EMBL" id="CP036271">
    <property type="protein sequence ID" value="QDT53964.1"/>
    <property type="molecule type" value="Genomic_DNA"/>
</dbReference>
<dbReference type="InParanoid" id="A0A517SCW0"/>
<sequence length="87" mass="9846">MFTKIKRQCNGIALETGKLLSNNPTMTETTHGGKRPGAGRKPKPPEERRDQVFSLKLTADEKRLLDDTDARTWARDVLVRAAERKAR</sequence>
<organism evidence="2 3">
    <name type="scientific">Caulifigura coniformis</name>
    <dbReference type="NCBI Taxonomy" id="2527983"/>
    <lineage>
        <taxon>Bacteria</taxon>
        <taxon>Pseudomonadati</taxon>
        <taxon>Planctomycetota</taxon>
        <taxon>Planctomycetia</taxon>
        <taxon>Planctomycetales</taxon>
        <taxon>Planctomycetaceae</taxon>
        <taxon>Caulifigura</taxon>
    </lineage>
</organism>
<evidence type="ECO:0000313" key="2">
    <source>
        <dbReference type="EMBL" id="QDT53964.1"/>
    </source>
</evidence>
<name>A0A517SCW0_9PLAN</name>
<gene>
    <name evidence="2" type="ORF">Pan44_19910</name>
</gene>
<evidence type="ECO:0000256" key="1">
    <source>
        <dbReference type="SAM" id="MobiDB-lite"/>
    </source>
</evidence>
<dbReference type="Proteomes" id="UP000315700">
    <property type="component" value="Chromosome"/>
</dbReference>
<keyword evidence="3" id="KW-1185">Reference proteome</keyword>
<reference evidence="2 3" key="1">
    <citation type="submission" date="2019-02" db="EMBL/GenBank/DDBJ databases">
        <title>Deep-cultivation of Planctomycetes and their phenomic and genomic characterization uncovers novel biology.</title>
        <authorList>
            <person name="Wiegand S."/>
            <person name="Jogler M."/>
            <person name="Boedeker C."/>
            <person name="Pinto D."/>
            <person name="Vollmers J."/>
            <person name="Rivas-Marin E."/>
            <person name="Kohn T."/>
            <person name="Peeters S.H."/>
            <person name="Heuer A."/>
            <person name="Rast P."/>
            <person name="Oberbeckmann S."/>
            <person name="Bunk B."/>
            <person name="Jeske O."/>
            <person name="Meyerdierks A."/>
            <person name="Storesund J.E."/>
            <person name="Kallscheuer N."/>
            <person name="Luecker S."/>
            <person name="Lage O.M."/>
            <person name="Pohl T."/>
            <person name="Merkel B.J."/>
            <person name="Hornburger P."/>
            <person name="Mueller R.-W."/>
            <person name="Bruemmer F."/>
            <person name="Labrenz M."/>
            <person name="Spormann A.M."/>
            <person name="Op den Camp H."/>
            <person name="Overmann J."/>
            <person name="Amann R."/>
            <person name="Jetten M.S.M."/>
            <person name="Mascher T."/>
            <person name="Medema M.H."/>
            <person name="Devos D.P."/>
            <person name="Kaster A.-K."/>
            <person name="Ovreas L."/>
            <person name="Rohde M."/>
            <person name="Galperin M.Y."/>
            <person name="Jogler C."/>
        </authorList>
    </citation>
    <scope>NUCLEOTIDE SEQUENCE [LARGE SCALE GENOMIC DNA]</scope>
    <source>
        <strain evidence="2 3">Pan44</strain>
    </source>
</reference>
<evidence type="ECO:0000313" key="3">
    <source>
        <dbReference type="Proteomes" id="UP000315700"/>
    </source>
</evidence>
<accession>A0A517SCW0</accession>
<protein>
    <submittedName>
        <fullName evidence="2">Uncharacterized protein</fullName>
    </submittedName>
</protein>